<reference evidence="2" key="1">
    <citation type="journal article" date="2023" name="Mol. Phylogenet. Evol.">
        <title>Genome-scale phylogeny and comparative genomics of the fungal order Sordariales.</title>
        <authorList>
            <person name="Hensen N."/>
            <person name="Bonometti L."/>
            <person name="Westerberg I."/>
            <person name="Brannstrom I.O."/>
            <person name="Guillou S."/>
            <person name="Cros-Aarteil S."/>
            <person name="Calhoun S."/>
            <person name="Haridas S."/>
            <person name="Kuo A."/>
            <person name="Mondo S."/>
            <person name="Pangilinan J."/>
            <person name="Riley R."/>
            <person name="LaButti K."/>
            <person name="Andreopoulos B."/>
            <person name="Lipzen A."/>
            <person name="Chen C."/>
            <person name="Yan M."/>
            <person name="Daum C."/>
            <person name="Ng V."/>
            <person name="Clum A."/>
            <person name="Steindorff A."/>
            <person name="Ohm R.A."/>
            <person name="Martin F."/>
            <person name="Silar P."/>
            <person name="Natvig D.O."/>
            <person name="Lalanne C."/>
            <person name="Gautier V."/>
            <person name="Ament-Velasquez S.L."/>
            <person name="Kruys A."/>
            <person name="Hutchinson M.I."/>
            <person name="Powell A.J."/>
            <person name="Barry K."/>
            <person name="Miller A.N."/>
            <person name="Grigoriev I.V."/>
            <person name="Debuchy R."/>
            <person name="Gladieux P."/>
            <person name="Hiltunen Thoren M."/>
            <person name="Johannesson H."/>
        </authorList>
    </citation>
    <scope>NUCLEOTIDE SEQUENCE</scope>
    <source>
        <strain evidence="2">CBS 314.62</strain>
    </source>
</reference>
<feature type="chain" id="PRO_5042071679" evidence="1">
    <location>
        <begin position="18"/>
        <end position="516"/>
    </location>
</feature>
<keyword evidence="3" id="KW-1185">Reference proteome</keyword>
<evidence type="ECO:0000256" key="1">
    <source>
        <dbReference type="SAM" id="SignalP"/>
    </source>
</evidence>
<dbReference type="EMBL" id="JAULSO010000001">
    <property type="protein sequence ID" value="KAK3694142.1"/>
    <property type="molecule type" value="Genomic_DNA"/>
</dbReference>
<proteinExistence type="predicted"/>
<comment type="caution">
    <text evidence="2">The sequence shown here is derived from an EMBL/GenBank/DDBJ whole genome shotgun (WGS) entry which is preliminary data.</text>
</comment>
<sequence length="516" mass="57884">MADVLATVNLIWRVLAAADLVIGLFDRMQNAPRHIREFRGLIVRLSEDFASLREDDEQAGSIHFSAADQQQINETLELCRTFFEKYKETLTSQGIFGGVRRAFWPLTNGDKLDGYRDRIYDIYNYIVIPVMLRLIRTRQTGSGSMGSLTGRLSGAMHESAALASRATREDSLCISPTEVTIPKQELQGIIDQRIRSFRMILGKPIKEINLLADNPASIDDEEFEDVKTVLCLDRRDKALKRHQKLRLEELHIVAGDDDTLVFHFRCRDRSIRVKHLVPTNTIPYVTDVSSLEVSFLASHSITVIDQDGPHLYQITHPRYQFETLRARKRFQQLSRDRKLLGEFEAADISMGGRRLAVAEVLQLWRQPGLRPAATMTFLGTPAAGGRGGVGESGAHVEWHIEDFQLTLDVAKTGRKARVLQLGALYRQSNLGAGVSITFSNENDVPKFTRLFESHYPKGSTVVREPPRLELSPCVSTSSSLTSTSATGTLFSNFSWEQRENLGTTGTDTDSTSISEL</sequence>
<keyword evidence="1" id="KW-0732">Signal</keyword>
<name>A0AAE0XIN8_9PEZI</name>
<gene>
    <name evidence="2" type="ORF">B0T22DRAFT_506358</name>
</gene>
<organism evidence="2 3">
    <name type="scientific">Podospora appendiculata</name>
    <dbReference type="NCBI Taxonomy" id="314037"/>
    <lineage>
        <taxon>Eukaryota</taxon>
        <taxon>Fungi</taxon>
        <taxon>Dikarya</taxon>
        <taxon>Ascomycota</taxon>
        <taxon>Pezizomycotina</taxon>
        <taxon>Sordariomycetes</taxon>
        <taxon>Sordariomycetidae</taxon>
        <taxon>Sordariales</taxon>
        <taxon>Podosporaceae</taxon>
        <taxon>Podospora</taxon>
    </lineage>
</organism>
<evidence type="ECO:0000313" key="2">
    <source>
        <dbReference type="EMBL" id="KAK3694142.1"/>
    </source>
</evidence>
<evidence type="ECO:0000313" key="3">
    <source>
        <dbReference type="Proteomes" id="UP001270362"/>
    </source>
</evidence>
<accession>A0AAE0XIN8</accession>
<dbReference type="AlphaFoldDB" id="A0AAE0XIN8"/>
<feature type="signal peptide" evidence="1">
    <location>
        <begin position="1"/>
        <end position="17"/>
    </location>
</feature>
<protein>
    <submittedName>
        <fullName evidence="2">Uncharacterized protein</fullName>
    </submittedName>
</protein>
<dbReference type="Proteomes" id="UP001270362">
    <property type="component" value="Unassembled WGS sequence"/>
</dbReference>
<reference evidence="2" key="2">
    <citation type="submission" date="2023-06" db="EMBL/GenBank/DDBJ databases">
        <authorList>
            <consortium name="Lawrence Berkeley National Laboratory"/>
            <person name="Haridas S."/>
            <person name="Hensen N."/>
            <person name="Bonometti L."/>
            <person name="Westerberg I."/>
            <person name="Brannstrom I.O."/>
            <person name="Guillou S."/>
            <person name="Cros-Aarteil S."/>
            <person name="Calhoun S."/>
            <person name="Kuo A."/>
            <person name="Mondo S."/>
            <person name="Pangilinan J."/>
            <person name="Riley R."/>
            <person name="Labutti K."/>
            <person name="Andreopoulos B."/>
            <person name="Lipzen A."/>
            <person name="Chen C."/>
            <person name="Yanf M."/>
            <person name="Daum C."/>
            <person name="Ng V."/>
            <person name="Clum A."/>
            <person name="Steindorff A."/>
            <person name="Ohm R."/>
            <person name="Martin F."/>
            <person name="Silar P."/>
            <person name="Natvig D."/>
            <person name="Lalanne C."/>
            <person name="Gautier V."/>
            <person name="Ament-Velasquez S.L."/>
            <person name="Kruys A."/>
            <person name="Hutchinson M.I."/>
            <person name="Powell A.J."/>
            <person name="Barry K."/>
            <person name="Miller A.N."/>
            <person name="Grigoriev I.V."/>
            <person name="Debuchy R."/>
            <person name="Gladieux P."/>
            <person name="Thoren M.H."/>
            <person name="Johannesson H."/>
        </authorList>
    </citation>
    <scope>NUCLEOTIDE SEQUENCE</scope>
    <source>
        <strain evidence="2">CBS 314.62</strain>
    </source>
</reference>